<dbReference type="AlphaFoldDB" id="A0AAN9U152"/>
<evidence type="ECO:0008006" key="4">
    <source>
        <dbReference type="Google" id="ProtNLM"/>
    </source>
</evidence>
<dbReference type="Proteomes" id="UP001367676">
    <property type="component" value="Unassembled WGS sequence"/>
</dbReference>
<sequence length="90" mass="9863">MLLAYLCAAWGLIGSTDLRIHQPARPIGHPPRGGYSVVPPSDEEPVQEVRRIDYMSPHQWTTLAGLVRQICIVDDLTTTSVYVLCTSSAA</sequence>
<proteinExistence type="predicted"/>
<reference evidence="2 3" key="1">
    <citation type="submission" date="2024-03" db="EMBL/GenBank/DDBJ databases">
        <title>Adaptation during the transition from Ophiocordyceps entomopathogen to insect associate is accompanied by gene loss and intensified selection.</title>
        <authorList>
            <person name="Ward C.M."/>
            <person name="Onetto C.A."/>
            <person name="Borneman A.R."/>
        </authorList>
    </citation>
    <scope>NUCLEOTIDE SEQUENCE [LARGE SCALE GENOMIC DNA]</scope>
    <source>
        <strain evidence="2">AWRI1</strain>
        <tissue evidence="2">Single Adult Female</tissue>
    </source>
</reference>
<evidence type="ECO:0000313" key="3">
    <source>
        <dbReference type="Proteomes" id="UP001367676"/>
    </source>
</evidence>
<keyword evidence="1" id="KW-0732">Signal</keyword>
<evidence type="ECO:0000256" key="1">
    <source>
        <dbReference type="SAM" id="SignalP"/>
    </source>
</evidence>
<feature type="signal peptide" evidence="1">
    <location>
        <begin position="1"/>
        <end position="15"/>
    </location>
</feature>
<gene>
    <name evidence="2" type="ORF">V9T40_003493</name>
</gene>
<protein>
    <recommendedName>
        <fullName evidence="4">Secreted protein</fullName>
    </recommendedName>
</protein>
<name>A0AAN9U152_9HEMI</name>
<feature type="chain" id="PRO_5042927238" description="Secreted protein" evidence="1">
    <location>
        <begin position="16"/>
        <end position="90"/>
    </location>
</feature>
<dbReference type="EMBL" id="JBBCAQ010000006">
    <property type="protein sequence ID" value="KAK7603494.1"/>
    <property type="molecule type" value="Genomic_DNA"/>
</dbReference>
<accession>A0AAN9U152</accession>
<comment type="caution">
    <text evidence="2">The sequence shown here is derived from an EMBL/GenBank/DDBJ whole genome shotgun (WGS) entry which is preliminary data.</text>
</comment>
<keyword evidence="3" id="KW-1185">Reference proteome</keyword>
<organism evidence="2 3">
    <name type="scientific">Parthenolecanium corni</name>
    <dbReference type="NCBI Taxonomy" id="536013"/>
    <lineage>
        <taxon>Eukaryota</taxon>
        <taxon>Metazoa</taxon>
        <taxon>Ecdysozoa</taxon>
        <taxon>Arthropoda</taxon>
        <taxon>Hexapoda</taxon>
        <taxon>Insecta</taxon>
        <taxon>Pterygota</taxon>
        <taxon>Neoptera</taxon>
        <taxon>Paraneoptera</taxon>
        <taxon>Hemiptera</taxon>
        <taxon>Sternorrhyncha</taxon>
        <taxon>Coccoidea</taxon>
        <taxon>Coccidae</taxon>
        <taxon>Parthenolecanium</taxon>
    </lineage>
</organism>
<evidence type="ECO:0000313" key="2">
    <source>
        <dbReference type="EMBL" id="KAK7603494.1"/>
    </source>
</evidence>